<feature type="active site" description="Charge relay system" evidence="6 7">
    <location>
        <position position="228"/>
    </location>
</feature>
<keyword evidence="4 7" id="KW-0378">Hydrolase</keyword>
<dbReference type="Proteomes" id="UP000572817">
    <property type="component" value="Unassembled WGS sequence"/>
</dbReference>
<dbReference type="InterPro" id="IPR046450">
    <property type="entry name" value="PA_dom_sf"/>
</dbReference>
<dbReference type="Pfam" id="PF06280">
    <property type="entry name" value="fn3_5"/>
    <property type="match status" value="1"/>
</dbReference>
<dbReference type="SUPFAM" id="SSF52743">
    <property type="entry name" value="Subtilisin-like"/>
    <property type="match status" value="1"/>
</dbReference>
<dbReference type="InterPro" id="IPR050131">
    <property type="entry name" value="Peptidase_S8_subtilisin-like"/>
</dbReference>
<feature type="domain" description="C5a peptidase/Subtilisin-like protease SBT2-like Fn3-like" evidence="12">
    <location>
        <begin position="641"/>
        <end position="754"/>
    </location>
</feature>
<organism evidence="13 14">
    <name type="scientific">Botryosphaeria dothidea</name>
    <dbReference type="NCBI Taxonomy" id="55169"/>
    <lineage>
        <taxon>Eukaryota</taxon>
        <taxon>Fungi</taxon>
        <taxon>Dikarya</taxon>
        <taxon>Ascomycota</taxon>
        <taxon>Pezizomycotina</taxon>
        <taxon>Dothideomycetes</taxon>
        <taxon>Dothideomycetes incertae sedis</taxon>
        <taxon>Botryosphaeriales</taxon>
        <taxon>Botryosphaeriaceae</taxon>
        <taxon>Botryosphaeria</taxon>
    </lineage>
</organism>
<accession>A0A8H4INX0</accession>
<keyword evidence="2 7" id="KW-0645">Protease</keyword>
<evidence type="ECO:0000256" key="4">
    <source>
        <dbReference type="ARBA" id="ARBA00022801"/>
    </source>
</evidence>
<dbReference type="PRINTS" id="PR00723">
    <property type="entry name" value="SUBTILISIN"/>
</dbReference>
<dbReference type="InterPro" id="IPR000209">
    <property type="entry name" value="Peptidase_S8/S53_dom"/>
</dbReference>
<keyword evidence="3 10" id="KW-0732">Signal</keyword>
<dbReference type="InterPro" id="IPR036852">
    <property type="entry name" value="Peptidase_S8/S53_dom_sf"/>
</dbReference>
<dbReference type="PANTHER" id="PTHR43806">
    <property type="entry name" value="PEPTIDASE S8"/>
    <property type="match status" value="1"/>
</dbReference>
<dbReference type="InterPro" id="IPR023827">
    <property type="entry name" value="Peptidase_S8_Asp-AS"/>
</dbReference>
<dbReference type="EMBL" id="WWBZ02000051">
    <property type="protein sequence ID" value="KAF4304561.1"/>
    <property type="molecule type" value="Genomic_DNA"/>
</dbReference>
<keyword evidence="14" id="KW-1185">Reference proteome</keyword>
<dbReference type="PROSITE" id="PS00137">
    <property type="entry name" value="SUBTILASE_HIS"/>
    <property type="match status" value="1"/>
</dbReference>
<evidence type="ECO:0000256" key="3">
    <source>
        <dbReference type="ARBA" id="ARBA00022729"/>
    </source>
</evidence>
<keyword evidence="5 7" id="KW-0720">Serine protease</keyword>
<dbReference type="Gene3D" id="3.40.50.200">
    <property type="entry name" value="Peptidase S8/S53 domain"/>
    <property type="match status" value="2"/>
</dbReference>
<evidence type="ECO:0000256" key="8">
    <source>
        <dbReference type="RuleBase" id="RU003355"/>
    </source>
</evidence>
<feature type="active site" description="Charge relay system" evidence="6 7">
    <location>
        <position position="175"/>
    </location>
</feature>
<feature type="signal peptide" evidence="10">
    <location>
        <begin position="1"/>
        <end position="17"/>
    </location>
</feature>
<evidence type="ECO:0000313" key="14">
    <source>
        <dbReference type="Proteomes" id="UP000572817"/>
    </source>
</evidence>
<evidence type="ECO:0000259" key="11">
    <source>
        <dbReference type="Pfam" id="PF00082"/>
    </source>
</evidence>
<gene>
    <name evidence="13" type="ORF">GTA08_BOTSDO07550</name>
</gene>
<dbReference type="InterPro" id="IPR022398">
    <property type="entry name" value="Peptidase_S8_His-AS"/>
</dbReference>
<name>A0A8H4INX0_9PEZI</name>
<evidence type="ECO:0000256" key="10">
    <source>
        <dbReference type="SAM" id="SignalP"/>
    </source>
</evidence>
<dbReference type="GO" id="GO:0004252">
    <property type="term" value="F:serine-type endopeptidase activity"/>
    <property type="evidence" value="ECO:0007669"/>
    <property type="project" value="UniProtKB-UniRule"/>
</dbReference>
<feature type="region of interest" description="Disordered" evidence="9">
    <location>
        <begin position="130"/>
        <end position="149"/>
    </location>
</feature>
<dbReference type="AlphaFoldDB" id="A0A8H4INX0"/>
<dbReference type="Gene3D" id="2.60.40.1710">
    <property type="entry name" value="Subtilisin-like superfamily"/>
    <property type="match status" value="1"/>
</dbReference>
<dbReference type="PROSITE" id="PS51892">
    <property type="entry name" value="SUBTILASE"/>
    <property type="match status" value="1"/>
</dbReference>
<dbReference type="Pfam" id="PF00082">
    <property type="entry name" value="Peptidase_S8"/>
    <property type="match status" value="1"/>
</dbReference>
<dbReference type="SUPFAM" id="SSF52025">
    <property type="entry name" value="PA domain"/>
    <property type="match status" value="1"/>
</dbReference>
<dbReference type="InterPro" id="IPR023828">
    <property type="entry name" value="Peptidase_S8_Ser-AS"/>
</dbReference>
<evidence type="ECO:0000256" key="6">
    <source>
        <dbReference type="PIRSR" id="PIRSR615500-1"/>
    </source>
</evidence>
<proteinExistence type="inferred from homology"/>
<dbReference type="PROSITE" id="PS00136">
    <property type="entry name" value="SUBTILASE_ASP"/>
    <property type="match status" value="1"/>
</dbReference>
<feature type="domain" description="Peptidase S8/S53" evidence="11">
    <location>
        <begin position="166"/>
        <end position="597"/>
    </location>
</feature>
<comment type="caution">
    <text evidence="13">The sequence shown here is derived from an EMBL/GenBank/DDBJ whole genome shotgun (WGS) entry which is preliminary data.</text>
</comment>
<evidence type="ECO:0000259" key="12">
    <source>
        <dbReference type="Pfam" id="PF06280"/>
    </source>
</evidence>
<evidence type="ECO:0000256" key="1">
    <source>
        <dbReference type="ARBA" id="ARBA00011073"/>
    </source>
</evidence>
<evidence type="ECO:0000313" key="13">
    <source>
        <dbReference type="EMBL" id="KAF4304561.1"/>
    </source>
</evidence>
<dbReference type="GO" id="GO:0016020">
    <property type="term" value="C:membrane"/>
    <property type="evidence" value="ECO:0007669"/>
    <property type="project" value="InterPro"/>
</dbReference>
<dbReference type="PANTHER" id="PTHR43806:SF66">
    <property type="entry name" value="SERIN ENDOPEPTIDASE"/>
    <property type="match status" value="1"/>
</dbReference>
<evidence type="ECO:0000256" key="2">
    <source>
        <dbReference type="ARBA" id="ARBA00022670"/>
    </source>
</evidence>
<evidence type="ECO:0000256" key="7">
    <source>
        <dbReference type="PROSITE-ProRule" id="PRU01240"/>
    </source>
</evidence>
<dbReference type="InterPro" id="IPR010435">
    <property type="entry name" value="C5a/SBT2-like_Fn3"/>
</dbReference>
<feature type="active site" description="Charge relay system" evidence="6 7">
    <location>
        <position position="558"/>
    </location>
</feature>
<dbReference type="OrthoDB" id="10256524at2759"/>
<dbReference type="PROSITE" id="PS00138">
    <property type="entry name" value="SUBTILASE_SER"/>
    <property type="match status" value="1"/>
</dbReference>
<reference evidence="13" key="1">
    <citation type="submission" date="2020-04" db="EMBL/GenBank/DDBJ databases">
        <title>Genome Assembly and Annotation of Botryosphaeria dothidea sdau 11-99, a Latent Pathogen of Apple Fruit Ring Rot in China.</title>
        <authorList>
            <person name="Yu C."/>
            <person name="Diao Y."/>
            <person name="Lu Q."/>
            <person name="Zhao J."/>
            <person name="Cui S."/>
            <person name="Peng C."/>
            <person name="He B."/>
            <person name="Liu H."/>
        </authorList>
    </citation>
    <scope>NUCLEOTIDE SEQUENCE [LARGE SCALE GENOMIC DNA]</scope>
    <source>
        <strain evidence="13">Sdau11-99</strain>
    </source>
</reference>
<protein>
    <submittedName>
        <fullName evidence="13">Subtilisin-like protease protein</fullName>
    </submittedName>
</protein>
<feature type="chain" id="PRO_5034636667" evidence="10">
    <location>
        <begin position="18"/>
        <end position="951"/>
    </location>
</feature>
<evidence type="ECO:0000256" key="5">
    <source>
        <dbReference type="ARBA" id="ARBA00022825"/>
    </source>
</evidence>
<dbReference type="InterPro" id="IPR034187">
    <property type="entry name" value="Peptidases_S8_5"/>
</dbReference>
<comment type="similarity">
    <text evidence="1 7 8">Belongs to the peptidase S8 family.</text>
</comment>
<dbReference type="CDD" id="cd07489">
    <property type="entry name" value="Peptidases_S8_5"/>
    <property type="match status" value="1"/>
</dbReference>
<evidence type="ECO:0000256" key="9">
    <source>
        <dbReference type="SAM" id="MobiDB-lite"/>
    </source>
</evidence>
<dbReference type="InterPro" id="IPR015500">
    <property type="entry name" value="Peptidase_S8_subtilisin-rel"/>
</dbReference>
<sequence length="951" mass="100854">MLPTFAFLLATFGLASAQSAPQARHAAAPEEVPNSFFVRLHNSTAANSREDPKVSFHRKCAEKAVAYDVRYEYNDSELFYGMSVRLANDHDIETLKTIPEVDRVFPVRWIQQPDVGGNFSASAPSIRQTLHASSNAPHKRAAPGADLNSPHRLTGVDAAHAAGIRGAGVRVAIIDSGVDWRHPALGGCFGDGCKVSFGYDLVGDDYGIQNPVPAPKPDPLTTCLGGGHGTHVSGIIGMEAPANETLFGSLVGVAPAAELGMYRVFSCSGYTSEDVIVAGMQRAARDGADVISMSLGGAATWGKDPASPFWDLIAGLKRRGVAVVAAAGNTGESTPFYLSSPAIIPDALAVASVENSEFPTYEVRDAAGESHRYGSLYPFPSGNYTAVLTGNGTARTEFGCLAEDYEGLLETLTGDLSNYVLVVRRGWCPLSVTQQVATANGFTKILTFPDPDSDNIFLEGYMVPLVSVTGNGTIVSVGATLDADIYESVKANQGLKLSFTDKTPVLEDQPWGGQINNFSSIGPSWDFSLKPQIAAPGGSILATFPLGAGGWAIISGTSMATPYISGVYALVKSQNPDLSVDEIFDLLKTTSKALVQAGYDGLSPTPQQGAGLVSASSALFYESFASPSQFELYGTETLAQLDTNITLHNPSSAAVTYTLSNVPANGMAFFPYGNSAPDGAGYIDDRYLRLTPLPFSATVKFSSTSVTIPAGSSSSVPFTIAPPTGLDAKEIPVYSGYVTATSSATNETLSIPYVGVPYNYTAAPLIGLDPPTANVDDPARSIFAAPQAYHYGTKAAQGDYASYSFLNDDYPGFVYSLLQPTQWTRIDVVAAETAFAPTHYGYEPTRAVTNYTRTAMRPNGTVGGAEVLGNLFVWSGDYPLVDVALPWNLPLKDVTGSNYIGLKKGGYRLLMQWLRFGGDEGRREDWVSWMSGVVEITRDAYAAPGENSTVI</sequence>
<dbReference type="GO" id="GO:0006508">
    <property type="term" value="P:proteolysis"/>
    <property type="evidence" value="ECO:0007669"/>
    <property type="project" value="UniProtKB-KW"/>
</dbReference>